<dbReference type="AlphaFoldDB" id="A0A0R3WRA0"/>
<dbReference type="WBParaSite" id="TTAC_0000329001-mRNA-1">
    <property type="protein sequence ID" value="TTAC_0000329001-mRNA-1"/>
    <property type="gene ID" value="TTAC_0000329001"/>
</dbReference>
<dbReference type="Proteomes" id="UP000274429">
    <property type="component" value="Unassembled WGS sequence"/>
</dbReference>
<evidence type="ECO:0000313" key="2">
    <source>
        <dbReference type="Proteomes" id="UP000274429"/>
    </source>
</evidence>
<name>A0A0R3WRA0_HYDTA</name>
<accession>A0A0R3WRA0</accession>
<sequence length="84" mass="9316">MADAKPRLRSEEAIQEAKVQRANKLAQYFRILPCPFTQRCNLAFKFCDCNLIAVSSVSAESLGSCALEIGVPHHGGWFDFSVLL</sequence>
<protein>
    <submittedName>
        <fullName evidence="1 3">Uncharacterized protein</fullName>
    </submittedName>
</protein>
<organism evidence="3">
    <name type="scientific">Hydatigena taeniaeformis</name>
    <name type="common">Feline tapeworm</name>
    <name type="synonym">Taenia taeniaeformis</name>
    <dbReference type="NCBI Taxonomy" id="6205"/>
    <lineage>
        <taxon>Eukaryota</taxon>
        <taxon>Metazoa</taxon>
        <taxon>Spiralia</taxon>
        <taxon>Lophotrochozoa</taxon>
        <taxon>Platyhelminthes</taxon>
        <taxon>Cestoda</taxon>
        <taxon>Eucestoda</taxon>
        <taxon>Cyclophyllidea</taxon>
        <taxon>Taeniidae</taxon>
        <taxon>Hydatigera</taxon>
    </lineage>
</organism>
<gene>
    <name evidence="1" type="ORF">TTAC_LOCUS3275</name>
</gene>
<proteinExistence type="predicted"/>
<keyword evidence="2" id="KW-1185">Reference proteome</keyword>
<reference evidence="3" key="1">
    <citation type="submission" date="2017-02" db="UniProtKB">
        <authorList>
            <consortium name="WormBaseParasite"/>
        </authorList>
    </citation>
    <scope>IDENTIFICATION</scope>
</reference>
<dbReference type="STRING" id="6205.A0A0R3WRA0"/>
<evidence type="ECO:0000313" key="3">
    <source>
        <dbReference type="WBParaSite" id="TTAC_0000329001-mRNA-1"/>
    </source>
</evidence>
<reference evidence="1 2" key="2">
    <citation type="submission" date="2018-11" db="EMBL/GenBank/DDBJ databases">
        <authorList>
            <consortium name="Pathogen Informatics"/>
        </authorList>
    </citation>
    <scope>NUCLEOTIDE SEQUENCE [LARGE SCALE GENOMIC DNA]</scope>
</reference>
<dbReference type="EMBL" id="UYWX01002169">
    <property type="protein sequence ID" value="VDM22295.1"/>
    <property type="molecule type" value="Genomic_DNA"/>
</dbReference>
<evidence type="ECO:0000313" key="1">
    <source>
        <dbReference type="EMBL" id="VDM22295.1"/>
    </source>
</evidence>